<sequence>MHSCVSKIDLTQDEPLIYVRCPRIPADLEAKISYRRSNHNPHKKVKVFGYQATITTNIQVEIGLELPAGCITTSADKLDGSYLIPEREKLM</sequence>
<reference evidence="1" key="1">
    <citation type="journal article" date="2014" name="Front. Microbiol.">
        <title>High frequency of phylogenetically diverse reductive dehalogenase-homologous genes in deep subseafloor sedimentary metagenomes.</title>
        <authorList>
            <person name="Kawai M."/>
            <person name="Futagami T."/>
            <person name="Toyoda A."/>
            <person name="Takaki Y."/>
            <person name="Nishi S."/>
            <person name="Hori S."/>
            <person name="Arai W."/>
            <person name="Tsubouchi T."/>
            <person name="Morono Y."/>
            <person name="Uchiyama I."/>
            <person name="Ito T."/>
            <person name="Fujiyama A."/>
            <person name="Inagaki F."/>
            <person name="Takami H."/>
        </authorList>
    </citation>
    <scope>NUCLEOTIDE SEQUENCE</scope>
    <source>
        <strain evidence="1">Expedition CK06-06</strain>
    </source>
</reference>
<proteinExistence type="predicted"/>
<comment type="caution">
    <text evidence="1">The sequence shown here is derived from an EMBL/GenBank/DDBJ whole genome shotgun (WGS) entry which is preliminary data.</text>
</comment>
<evidence type="ECO:0000313" key="1">
    <source>
        <dbReference type="EMBL" id="GAJ15579.1"/>
    </source>
</evidence>
<dbReference type="AlphaFoldDB" id="X1UDL1"/>
<accession>X1UDL1</accession>
<protein>
    <submittedName>
        <fullName evidence="1">Uncharacterized protein</fullName>
    </submittedName>
</protein>
<gene>
    <name evidence="1" type="ORF">S12H4_44526</name>
</gene>
<dbReference type="EMBL" id="BARW01027441">
    <property type="protein sequence ID" value="GAJ15579.1"/>
    <property type="molecule type" value="Genomic_DNA"/>
</dbReference>
<name>X1UDL1_9ZZZZ</name>
<organism evidence="1">
    <name type="scientific">marine sediment metagenome</name>
    <dbReference type="NCBI Taxonomy" id="412755"/>
    <lineage>
        <taxon>unclassified sequences</taxon>
        <taxon>metagenomes</taxon>
        <taxon>ecological metagenomes</taxon>
    </lineage>
</organism>
<feature type="non-terminal residue" evidence="1">
    <location>
        <position position="91"/>
    </location>
</feature>